<feature type="transmembrane region" description="Helical" evidence="1">
    <location>
        <begin position="76"/>
        <end position="101"/>
    </location>
</feature>
<keyword evidence="1" id="KW-0812">Transmembrane</keyword>
<accession>A0A0W8I591</accession>
<sequence>MTPVVSTVVSVVGLALGVLLLGLAVWERLGRGEQARAWLRGPSEASIRGSLFVLPGLGLLSLLVGLSPWIADVPALGFLALVLAPLGLWLVFGWGALALPYPRWSVPAWARGRIARRFDKKRWSR</sequence>
<reference evidence="2 3" key="1">
    <citation type="submission" date="2015-12" db="EMBL/GenBank/DDBJ databases">
        <title>Serinicoccus chungangenesis strain CD08_5 genome sequencing and assembly.</title>
        <authorList>
            <person name="Chander A.M."/>
            <person name="Kaur G."/>
            <person name="Nair G.R."/>
            <person name="Dhawan D.K."/>
            <person name="Kochhar R.K."/>
            <person name="Mayilraj S."/>
            <person name="Bhadada S.K."/>
        </authorList>
    </citation>
    <scope>NUCLEOTIDE SEQUENCE [LARGE SCALE GENOMIC DNA]</scope>
    <source>
        <strain evidence="2 3">CD08_5</strain>
    </source>
</reference>
<dbReference type="OrthoDB" id="4870422at2"/>
<dbReference type="EMBL" id="LQBL01000028">
    <property type="protein sequence ID" value="KUG53434.1"/>
    <property type="molecule type" value="Genomic_DNA"/>
</dbReference>
<dbReference type="Proteomes" id="UP000054837">
    <property type="component" value="Unassembled WGS sequence"/>
</dbReference>
<evidence type="ECO:0000256" key="1">
    <source>
        <dbReference type="SAM" id="Phobius"/>
    </source>
</evidence>
<keyword evidence="3" id="KW-1185">Reference proteome</keyword>
<keyword evidence="1" id="KW-0472">Membrane</keyword>
<organism evidence="2 3">
    <name type="scientific">Serinicoccus chungangensis</name>
    <dbReference type="NCBI Taxonomy" id="767452"/>
    <lineage>
        <taxon>Bacteria</taxon>
        <taxon>Bacillati</taxon>
        <taxon>Actinomycetota</taxon>
        <taxon>Actinomycetes</taxon>
        <taxon>Micrococcales</taxon>
        <taxon>Ornithinimicrobiaceae</taxon>
        <taxon>Serinicoccus</taxon>
    </lineage>
</organism>
<keyword evidence="1" id="KW-1133">Transmembrane helix</keyword>
<gene>
    <name evidence="2" type="ORF">AVL62_01135</name>
</gene>
<evidence type="ECO:0000313" key="3">
    <source>
        <dbReference type="Proteomes" id="UP000054837"/>
    </source>
</evidence>
<feature type="transmembrane region" description="Helical" evidence="1">
    <location>
        <begin position="6"/>
        <end position="26"/>
    </location>
</feature>
<proteinExistence type="predicted"/>
<feature type="transmembrane region" description="Helical" evidence="1">
    <location>
        <begin position="47"/>
        <end position="70"/>
    </location>
</feature>
<evidence type="ECO:0000313" key="2">
    <source>
        <dbReference type="EMBL" id="KUG53434.1"/>
    </source>
</evidence>
<dbReference type="RefSeq" id="WP_058891442.1">
    <property type="nucleotide sequence ID" value="NZ_LQBL01000028.1"/>
</dbReference>
<comment type="caution">
    <text evidence="2">The sequence shown here is derived from an EMBL/GenBank/DDBJ whole genome shotgun (WGS) entry which is preliminary data.</text>
</comment>
<dbReference type="STRING" id="767452.AVL62_01135"/>
<dbReference type="AlphaFoldDB" id="A0A0W8I591"/>
<name>A0A0W8I591_9MICO</name>
<protein>
    <submittedName>
        <fullName evidence="2">Uncharacterized protein</fullName>
    </submittedName>
</protein>